<evidence type="ECO:0000313" key="3">
    <source>
        <dbReference type="Proteomes" id="UP000515123"/>
    </source>
</evidence>
<organism evidence="3 4">
    <name type="scientific">Ananas comosus</name>
    <name type="common">Pineapple</name>
    <name type="synonym">Ananas ananas</name>
    <dbReference type="NCBI Taxonomy" id="4615"/>
    <lineage>
        <taxon>Eukaryota</taxon>
        <taxon>Viridiplantae</taxon>
        <taxon>Streptophyta</taxon>
        <taxon>Embryophyta</taxon>
        <taxon>Tracheophyta</taxon>
        <taxon>Spermatophyta</taxon>
        <taxon>Magnoliopsida</taxon>
        <taxon>Liliopsida</taxon>
        <taxon>Poales</taxon>
        <taxon>Bromeliaceae</taxon>
        <taxon>Bromelioideae</taxon>
        <taxon>Ananas</taxon>
    </lineage>
</organism>
<dbReference type="Proteomes" id="UP000515123">
    <property type="component" value="Linkage group 21"/>
</dbReference>
<name>A0A6P5GVK6_ANACO</name>
<evidence type="ECO:0000313" key="4">
    <source>
        <dbReference type="RefSeq" id="XP_020111929.1"/>
    </source>
</evidence>
<reference evidence="4" key="2">
    <citation type="submission" date="2025-08" db="UniProtKB">
        <authorList>
            <consortium name="RefSeq"/>
        </authorList>
    </citation>
    <scope>IDENTIFICATION</scope>
    <source>
        <tissue evidence="4">Leaf</tissue>
    </source>
</reference>
<sequence length="126" mass="14005">MAPPLKLLTFLLLFLFIFPKGNTGQPCDLSSIEITTTNTGSKVGYDPVFEVEVKNSCRCGTKSVFLRSEGFASSMPVDRKLFRREGIGYLLNNGDRIASSASVKFHYSWDRAFKMSPASLQVEHCS</sequence>
<protein>
    <submittedName>
        <fullName evidence="4">Uncharacterized protein LOC109726628</fullName>
    </submittedName>
</protein>
<proteinExistence type="predicted"/>
<dbReference type="PANTHER" id="PTHR33184:SF32">
    <property type="entry name" value="EXPRESSED PROTEIN"/>
    <property type="match status" value="1"/>
</dbReference>
<feature type="signal peptide" evidence="2">
    <location>
        <begin position="1"/>
        <end position="24"/>
    </location>
</feature>
<keyword evidence="3" id="KW-1185">Reference proteome</keyword>
<dbReference type="OrthoDB" id="603213at2759"/>
<accession>A0A6P5GVK6</accession>
<feature type="chain" id="PRO_5027665512" evidence="2">
    <location>
        <begin position="25"/>
        <end position="126"/>
    </location>
</feature>
<dbReference type="Pfam" id="PF24068">
    <property type="entry name" value="TPD1_C"/>
    <property type="match status" value="1"/>
</dbReference>
<dbReference type="InterPro" id="IPR040361">
    <property type="entry name" value="TPD1"/>
</dbReference>
<dbReference type="AlphaFoldDB" id="A0A6P5GVK6"/>
<keyword evidence="1 2" id="KW-0732">Signal</keyword>
<reference evidence="3" key="1">
    <citation type="journal article" date="2015" name="Nat. Genet.">
        <title>The pineapple genome and the evolution of CAM photosynthesis.</title>
        <authorList>
            <person name="Ming R."/>
            <person name="VanBuren R."/>
            <person name="Wai C.M."/>
            <person name="Tang H."/>
            <person name="Schatz M.C."/>
            <person name="Bowers J.E."/>
            <person name="Lyons E."/>
            <person name="Wang M.L."/>
            <person name="Chen J."/>
            <person name="Biggers E."/>
            <person name="Zhang J."/>
            <person name="Huang L."/>
            <person name="Zhang L."/>
            <person name="Miao W."/>
            <person name="Zhang J."/>
            <person name="Ye Z."/>
            <person name="Miao C."/>
            <person name="Lin Z."/>
            <person name="Wang H."/>
            <person name="Zhou H."/>
            <person name="Yim W.C."/>
            <person name="Priest H.D."/>
            <person name="Zheng C."/>
            <person name="Woodhouse M."/>
            <person name="Edger P.P."/>
            <person name="Guyot R."/>
            <person name="Guo H.B."/>
            <person name="Guo H."/>
            <person name="Zheng G."/>
            <person name="Singh R."/>
            <person name="Sharma A."/>
            <person name="Min X."/>
            <person name="Zheng Y."/>
            <person name="Lee H."/>
            <person name="Gurtowski J."/>
            <person name="Sedlazeck F.J."/>
            <person name="Harkess A."/>
            <person name="McKain M.R."/>
            <person name="Liao Z."/>
            <person name="Fang J."/>
            <person name="Liu J."/>
            <person name="Zhang X."/>
            <person name="Zhang Q."/>
            <person name="Hu W."/>
            <person name="Qin Y."/>
            <person name="Wang K."/>
            <person name="Chen L.Y."/>
            <person name="Shirley N."/>
            <person name="Lin Y.R."/>
            <person name="Liu L.Y."/>
            <person name="Hernandez A.G."/>
            <person name="Wright C.L."/>
            <person name="Bulone V."/>
            <person name="Tuskan G.A."/>
            <person name="Heath K."/>
            <person name="Zee F."/>
            <person name="Moore P.H."/>
            <person name="Sunkar R."/>
            <person name="Leebens-Mack J.H."/>
            <person name="Mockler T."/>
            <person name="Bennetzen J.L."/>
            <person name="Freeling M."/>
            <person name="Sankoff D."/>
            <person name="Paterson A.H."/>
            <person name="Zhu X."/>
            <person name="Yang X."/>
            <person name="Smith J.A."/>
            <person name="Cushman J.C."/>
            <person name="Paull R.E."/>
            <person name="Yu Q."/>
        </authorList>
    </citation>
    <scope>NUCLEOTIDE SEQUENCE [LARGE SCALE GENOMIC DNA]</scope>
    <source>
        <strain evidence="3">cv. F153</strain>
    </source>
</reference>
<evidence type="ECO:0000256" key="2">
    <source>
        <dbReference type="SAM" id="SignalP"/>
    </source>
</evidence>
<dbReference type="Gramene" id="Aco016048.1.mrna1">
    <property type="protein sequence ID" value="Aco016048.1.mrna1"/>
    <property type="gene ID" value="Aco016048.1.path1"/>
</dbReference>
<dbReference type="GO" id="GO:0001709">
    <property type="term" value="P:cell fate determination"/>
    <property type="evidence" value="ECO:0007669"/>
    <property type="project" value="TreeGrafter"/>
</dbReference>
<dbReference type="GeneID" id="109726628"/>
<evidence type="ECO:0000256" key="1">
    <source>
        <dbReference type="ARBA" id="ARBA00022729"/>
    </source>
</evidence>
<dbReference type="RefSeq" id="XP_020111929.1">
    <property type="nucleotide sequence ID" value="XM_020256340.1"/>
</dbReference>
<gene>
    <name evidence="4" type="primary">LOC109726628</name>
</gene>
<dbReference type="PANTHER" id="PTHR33184">
    <property type="entry name" value="PROTEIN TAPETUM DETERMINANT 1-LIKE-RELATED"/>
    <property type="match status" value="1"/>
</dbReference>